<keyword evidence="2" id="KW-0472">Membrane</keyword>
<keyword evidence="4" id="KW-1185">Reference proteome</keyword>
<dbReference type="InterPro" id="IPR036259">
    <property type="entry name" value="MFS_trans_sf"/>
</dbReference>
<keyword evidence="2" id="KW-1133">Transmembrane helix</keyword>
<evidence type="ECO:0000313" key="4">
    <source>
        <dbReference type="Proteomes" id="UP001236014"/>
    </source>
</evidence>
<dbReference type="KEGG" id="acab:QRX50_03665"/>
<organism evidence="3 4">
    <name type="scientific">Amycolatopsis carbonis</name>
    <dbReference type="NCBI Taxonomy" id="715471"/>
    <lineage>
        <taxon>Bacteria</taxon>
        <taxon>Bacillati</taxon>
        <taxon>Actinomycetota</taxon>
        <taxon>Actinomycetes</taxon>
        <taxon>Pseudonocardiales</taxon>
        <taxon>Pseudonocardiaceae</taxon>
        <taxon>Amycolatopsis</taxon>
    </lineage>
</organism>
<feature type="transmembrane region" description="Helical" evidence="2">
    <location>
        <begin position="81"/>
        <end position="101"/>
    </location>
</feature>
<dbReference type="Gene3D" id="1.20.1250.20">
    <property type="entry name" value="MFS general substrate transporter like domains"/>
    <property type="match status" value="1"/>
</dbReference>
<dbReference type="SUPFAM" id="SSF103473">
    <property type="entry name" value="MFS general substrate transporter"/>
    <property type="match status" value="1"/>
</dbReference>
<evidence type="ECO:0000256" key="2">
    <source>
        <dbReference type="SAM" id="Phobius"/>
    </source>
</evidence>
<feature type="region of interest" description="Disordered" evidence="1">
    <location>
        <begin position="103"/>
        <end position="127"/>
    </location>
</feature>
<dbReference type="AlphaFoldDB" id="A0A9Y2IGG5"/>
<evidence type="ECO:0000313" key="3">
    <source>
        <dbReference type="EMBL" id="WIX79910.1"/>
    </source>
</evidence>
<feature type="transmembrane region" description="Helical" evidence="2">
    <location>
        <begin position="7"/>
        <end position="28"/>
    </location>
</feature>
<protein>
    <recommendedName>
        <fullName evidence="5">MFS transporter</fullName>
    </recommendedName>
</protein>
<accession>A0A9Y2IGG5</accession>
<dbReference type="EMBL" id="CP127294">
    <property type="protein sequence ID" value="WIX79910.1"/>
    <property type="molecule type" value="Genomic_DNA"/>
</dbReference>
<gene>
    <name evidence="3" type="ORF">QRX50_03665</name>
</gene>
<proteinExistence type="predicted"/>
<dbReference type="RefSeq" id="WP_285970586.1">
    <property type="nucleotide sequence ID" value="NZ_CP127294.1"/>
</dbReference>
<evidence type="ECO:0008006" key="5">
    <source>
        <dbReference type="Google" id="ProtNLM"/>
    </source>
</evidence>
<name>A0A9Y2IGG5_9PSEU</name>
<evidence type="ECO:0000256" key="1">
    <source>
        <dbReference type="SAM" id="MobiDB-lite"/>
    </source>
</evidence>
<dbReference type="Proteomes" id="UP001236014">
    <property type="component" value="Chromosome"/>
</dbReference>
<reference evidence="3 4" key="1">
    <citation type="submission" date="2023-06" db="EMBL/GenBank/DDBJ databases">
        <authorList>
            <person name="Oyuntsetseg B."/>
            <person name="Kim S.B."/>
        </authorList>
    </citation>
    <scope>NUCLEOTIDE SEQUENCE [LARGE SCALE GENOMIC DNA]</scope>
    <source>
        <strain evidence="3 4">2-15</strain>
    </source>
</reference>
<keyword evidence="2" id="KW-0812">Transmembrane</keyword>
<sequence>MIAAGQITFAFSPDGLGTILAALALMGLGTSQVMPNANSAMNQNAEPHAGVAGAVGPTLQQLGGSVGLALPVALAAAGSHATSLAVGVTAVALLAGSVLALRQPRATTDRPPASNTERFPAPTDPPR</sequence>